<evidence type="ECO:0000256" key="1">
    <source>
        <dbReference type="PIRSR" id="PIRSR016487-1"/>
    </source>
</evidence>
<dbReference type="SUPFAM" id="SSF55154">
    <property type="entry name" value="CYTH-like phosphatases"/>
    <property type="match status" value="1"/>
</dbReference>
<keyword evidence="4" id="KW-1185">Reference proteome</keyword>
<feature type="domain" description="CYTH" evidence="2">
    <location>
        <begin position="2"/>
        <end position="149"/>
    </location>
</feature>
<dbReference type="OrthoDB" id="9805588at2"/>
<proteinExistence type="predicted"/>
<evidence type="ECO:0000259" key="2">
    <source>
        <dbReference type="PROSITE" id="PS51707"/>
    </source>
</evidence>
<dbReference type="PIRSF" id="PIRSF016487">
    <property type="entry name" value="CYTH_UCP016487"/>
    <property type="match status" value="1"/>
</dbReference>
<dbReference type="RefSeq" id="WP_088620604.1">
    <property type="nucleotide sequence ID" value="NZ_CP022129.1"/>
</dbReference>
<reference evidence="3 4" key="1">
    <citation type="submission" date="2017-06" db="EMBL/GenBank/DDBJ databases">
        <title>Genome Sequencing of the methanotroph Methylovulum psychrotolerants str. HV10-M2 isolated from a high-altitude environment.</title>
        <authorList>
            <person name="Mateos-Rivera A."/>
        </authorList>
    </citation>
    <scope>NUCLEOTIDE SEQUENCE [LARGE SCALE GENOMIC DNA]</scope>
    <source>
        <strain evidence="3 4">HV10_M2</strain>
    </source>
</reference>
<dbReference type="PANTHER" id="PTHR40114">
    <property type="entry name" value="SLR0698 PROTEIN"/>
    <property type="match status" value="1"/>
</dbReference>
<protein>
    <submittedName>
        <fullName evidence="3">CYTH domain protein</fullName>
    </submittedName>
</protein>
<dbReference type="EMBL" id="CP022129">
    <property type="protein sequence ID" value="ASF47734.1"/>
    <property type="molecule type" value="Genomic_DNA"/>
</dbReference>
<accession>A0A1Z4C2J4</accession>
<sequence>MAVEIEHKFLLANDGWREHVHRSVVYRQGYLSSEAHTSIRVRISDEHAWLNIKSAVVGTHRQEYEYEIPLADADEIISQLCRKPLIEKTRHLVLDDGNLWEIDEFAGENQGLCVAEIELSAVGQAFRKPAWLGAEVTDDLRYYNNNLVAHPYSQWYYKD</sequence>
<organism evidence="3 4">
    <name type="scientific">Methylovulum psychrotolerans</name>
    <dbReference type="NCBI Taxonomy" id="1704499"/>
    <lineage>
        <taxon>Bacteria</taxon>
        <taxon>Pseudomonadati</taxon>
        <taxon>Pseudomonadota</taxon>
        <taxon>Gammaproteobacteria</taxon>
        <taxon>Methylococcales</taxon>
        <taxon>Methylococcaceae</taxon>
        <taxon>Methylovulum</taxon>
    </lineage>
</organism>
<dbReference type="InterPro" id="IPR033469">
    <property type="entry name" value="CYTH-like_dom_sf"/>
</dbReference>
<dbReference type="Gene3D" id="2.40.320.10">
    <property type="entry name" value="Hypothetical Protein Pfu-838710-001"/>
    <property type="match status" value="1"/>
</dbReference>
<evidence type="ECO:0000313" key="4">
    <source>
        <dbReference type="Proteomes" id="UP000197019"/>
    </source>
</evidence>
<dbReference type="AlphaFoldDB" id="A0A1Z4C2J4"/>
<dbReference type="SMART" id="SM01118">
    <property type="entry name" value="CYTH"/>
    <property type="match status" value="1"/>
</dbReference>
<dbReference type="PROSITE" id="PS51707">
    <property type="entry name" value="CYTH"/>
    <property type="match status" value="1"/>
</dbReference>
<gene>
    <name evidence="3" type="ORF">CEK71_17600</name>
</gene>
<dbReference type="InterPro" id="IPR023577">
    <property type="entry name" value="CYTH_domain"/>
</dbReference>
<evidence type="ECO:0000313" key="3">
    <source>
        <dbReference type="EMBL" id="ASF47734.1"/>
    </source>
</evidence>
<dbReference type="InterPro" id="IPR012042">
    <property type="entry name" value="NeuTTM/CthTTM-like"/>
</dbReference>
<dbReference type="KEGG" id="mpsy:CEK71_17600"/>
<dbReference type="Pfam" id="PF01928">
    <property type="entry name" value="CYTH"/>
    <property type="match status" value="1"/>
</dbReference>
<dbReference type="Proteomes" id="UP000197019">
    <property type="component" value="Chromosome"/>
</dbReference>
<feature type="active site" description="Proton acceptor" evidence="1">
    <location>
        <position position="30"/>
    </location>
</feature>
<name>A0A1Z4C2J4_9GAMM</name>
<dbReference type="CDD" id="cd07891">
    <property type="entry name" value="CYTH-like_CthTTM-like_1"/>
    <property type="match status" value="1"/>
</dbReference>
<dbReference type="PANTHER" id="PTHR40114:SF1">
    <property type="entry name" value="SLR0698 PROTEIN"/>
    <property type="match status" value="1"/>
</dbReference>